<feature type="domain" description="Signal transduction histidine kinase subgroup 3 dimerisation and phosphoacceptor" evidence="12">
    <location>
        <begin position="749"/>
        <end position="811"/>
    </location>
</feature>
<accession>A0ABX1RZH9</accession>
<name>A0ABX1RZH9_9FLAO</name>
<dbReference type="RefSeq" id="WP_169675508.1">
    <property type="nucleotide sequence ID" value="NZ_JABBHF010000009.1"/>
</dbReference>
<keyword evidence="10" id="KW-0472">Membrane</keyword>
<keyword evidence="8" id="KW-0902">Two-component regulatory system</keyword>
<evidence type="ECO:0000256" key="3">
    <source>
        <dbReference type="ARBA" id="ARBA00022553"/>
    </source>
</evidence>
<keyword evidence="6" id="KW-0418">Kinase</keyword>
<feature type="transmembrane region" description="Helical" evidence="10">
    <location>
        <begin position="698"/>
        <end position="717"/>
    </location>
</feature>
<dbReference type="Pfam" id="PF07494">
    <property type="entry name" value="Reg_prop"/>
    <property type="match status" value="1"/>
</dbReference>
<evidence type="ECO:0000256" key="1">
    <source>
        <dbReference type="ARBA" id="ARBA00000085"/>
    </source>
</evidence>
<evidence type="ECO:0000256" key="8">
    <source>
        <dbReference type="ARBA" id="ARBA00023012"/>
    </source>
</evidence>
<dbReference type="InterPro" id="IPR003594">
    <property type="entry name" value="HATPase_dom"/>
</dbReference>
<keyword evidence="4" id="KW-0808">Transferase</keyword>
<keyword evidence="14" id="KW-1185">Reference proteome</keyword>
<dbReference type="Gene3D" id="1.20.5.1930">
    <property type="match status" value="1"/>
</dbReference>
<comment type="caution">
    <text evidence="13">The sequence shown here is derived from an EMBL/GenBank/DDBJ whole genome shotgun (WGS) entry which is preliminary data.</text>
</comment>
<feature type="coiled-coil region" evidence="9">
    <location>
        <begin position="721"/>
        <end position="751"/>
    </location>
</feature>
<evidence type="ECO:0000313" key="14">
    <source>
        <dbReference type="Proteomes" id="UP000746690"/>
    </source>
</evidence>
<dbReference type="SUPFAM" id="SSF63829">
    <property type="entry name" value="Calcium-dependent phosphotriesterase"/>
    <property type="match status" value="1"/>
</dbReference>
<dbReference type="Proteomes" id="UP000746690">
    <property type="component" value="Unassembled WGS sequence"/>
</dbReference>
<evidence type="ECO:0000259" key="12">
    <source>
        <dbReference type="Pfam" id="PF07730"/>
    </source>
</evidence>
<feature type="domain" description="Histidine kinase/HSP90-like ATPase" evidence="11">
    <location>
        <begin position="859"/>
        <end position="940"/>
    </location>
</feature>
<keyword evidence="3" id="KW-0597">Phosphoprotein</keyword>
<evidence type="ECO:0000256" key="6">
    <source>
        <dbReference type="ARBA" id="ARBA00022777"/>
    </source>
</evidence>
<dbReference type="SUPFAM" id="SSF55874">
    <property type="entry name" value="ATPase domain of HSP90 chaperone/DNA topoisomerase II/histidine kinase"/>
    <property type="match status" value="1"/>
</dbReference>
<dbReference type="CDD" id="cd16917">
    <property type="entry name" value="HATPase_UhpB-NarQ-NarX-like"/>
    <property type="match status" value="1"/>
</dbReference>
<evidence type="ECO:0000256" key="5">
    <source>
        <dbReference type="ARBA" id="ARBA00022741"/>
    </source>
</evidence>
<comment type="catalytic activity">
    <reaction evidence="1">
        <text>ATP + protein L-histidine = ADP + protein N-phospho-L-histidine.</text>
        <dbReference type="EC" id="2.7.13.3"/>
    </reaction>
</comment>
<keyword evidence="10" id="KW-1133">Transmembrane helix</keyword>
<dbReference type="InterPro" id="IPR011110">
    <property type="entry name" value="Reg_prop"/>
</dbReference>
<protein>
    <recommendedName>
        <fullName evidence="2">histidine kinase</fullName>
        <ecNumber evidence="2">2.7.13.3</ecNumber>
    </recommendedName>
</protein>
<dbReference type="Gene3D" id="2.130.10.10">
    <property type="entry name" value="YVTN repeat-like/Quinoprotein amine dehydrogenase"/>
    <property type="match status" value="3"/>
</dbReference>
<dbReference type="InterPro" id="IPR050482">
    <property type="entry name" value="Sensor_HK_TwoCompSys"/>
</dbReference>
<gene>
    <name evidence="13" type="ORF">HHX25_15825</name>
</gene>
<evidence type="ECO:0000256" key="4">
    <source>
        <dbReference type="ARBA" id="ARBA00022679"/>
    </source>
</evidence>
<dbReference type="EMBL" id="JABBHF010000009">
    <property type="protein sequence ID" value="NMH88982.1"/>
    <property type="molecule type" value="Genomic_DNA"/>
</dbReference>
<evidence type="ECO:0000313" key="13">
    <source>
        <dbReference type="EMBL" id="NMH88982.1"/>
    </source>
</evidence>
<evidence type="ECO:0000259" key="11">
    <source>
        <dbReference type="Pfam" id="PF02518"/>
    </source>
</evidence>
<proteinExistence type="predicted"/>
<keyword evidence="10" id="KW-0812">Transmembrane</keyword>
<sequence>MKKHICTIWVVIIYNLCYGQHNFTSYNSSNGLPHDLTYGLHQDDTGIIWMGTDAGLVRYNGKDFDLLTLTEGLRSNYVIDIKPIGAHKKIIATWGGGLHILDEENRIHRLTIEDSLSKLTNVIPFKNDFICKFFGDRFFYYKKVNKSYLPMQLSLYKDFGILSSKNRTNDIRPDIKFKKISERVFAYDINRTGNPMYEIHNNTSVTEVFSFLKKYDLCDFGLYRPGVLFGLTKKKLLLFTEKDGVIDEILYDDNHLPFLRFYKKDHLEVFLVKAANDTQQLLVVDNTTKKTFVVDEKALKFKKISDILIDRDYNIWVSTYGNGILKIQRETCSPFIELFKEKMFLDVVEDDTYFYLLSQDKICMMDPKLSSLECIPIPESYDIAKRKDQILIFNKKLIEKDTFHFNGKLFRLTEDYHLISHQKDSIFHNANTLKIRRNGKTTLLLSEVQKEEYKNIDINDVEVFSGHLWCASNLGIFVFNIKTYALEKRITTANGLSHNLVIDLEVDGNTIWAATINGLDQINDNHITPFDKKWRTHSKQVNSLYKDKFGQLWLGTQCGLSMYNGQELYHFDEKNGLSSSSVMKIKTDTQDRLWIIGNNGIDILENQSKFSPCTSGKLMITQSQSKFDIELVDYSGRFNLIEYSLNNTTWKEVSDKNLDFKNYQYDRYSIVFRTRKPDSNWTYSNTYNFAITRPWYKSWFFITSIIMLLVLLGSFFVHHRLKKLKERNMMLKRTINQSESLKRELDHARENIAKDFHDELGNKIAGIVLLSELAAQEVRIKNQPQLFKRLQRIQEDASSLYTGIKDFIWSIDHKSDNLQELIYYLKDFGEDLFSHNNINFFVYADIDYLSIKLPYYWSKHLLLIFKEAMTNTLKHSKANRVEFKVEFNGNNLCMILSDNGKGFDQKKIKRTYGLVNMKKRAVLIGVKISIESKNGTRIILNGVIP</sequence>
<evidence type="ECO:0000256" key="2">
    <source>
        <dbReference type="ARBA" id="ARBA00012438"/>
    </source>
</evidence>
<keyword evidence="9" id="KW-0175">Coiled coil</keyword>
<dbReference type="InterPro" id="IPR011712">
    <property type="entry name" value="Sig_transdc_His_kin_sub3_dim/P"/>
</dbReference>
<dbReference type="Pfam" id="PF02518">
    <property type="entry name" value="HATPase_c"/>
    <property type="match status" value="1"/>
</dbReference>
<keyword evidence="5" id="KW-0547">Nucleotide-binding</keyword>
<dbReference type="PANTHER" id="PTHR24421">
    <property type="entry name" value="NITRATE/NITRITE SENSOR PROTEIN NARX-RELATED"/>
    <property type="match status" value="1"/>
</dbReference>
<dbReference type="PANTHER" id="PTHR24421:SF10">
    <property type="entry name" value="NITRATE_NITRITE SENSOR PROTEIN NARQ"/>
    <property type="match status" value="1"/>
</dbReference>
<evidence type="ECO:0000256" key="9">
    <source>
        <dbReference type="SAM" id="Coils"/>
    </source>
</evidence>
<evidence type="ECO:0000256" key="7">
    <source>
        <dbReference type="ARBA" id="ARBA00022840"/>
    </source>
</evidence>
<dbReference type="Pfam" id="PF07730">
    <property type="entry name" value="HisKA_3"/>
    <property type="match status" value="1"/>
</dbReference>
<dbReference type="Gene3D" id="3.30.565.10">
    <property type="entry name" value="Histidine kinase-like ATPase, C-terminal domain"/>
    <property type="match status" value="1"/>
</dbReference>
<dbReference type="EC" id="2.7.13.3" evidence="2"/>
<keyword evidence="7" id="KW-0067">ATP-binding</keyword>
<dbReference type="InterPro" id="IPR036890">
    <property type="entry name" value="HATPase_C_sf"/>
</dbReference>
<reference evidence="13 14" key="1">
    <citation type="submission" date="2020-04" db="EMBL/GenBank/DDBJ databases">
        <title>A Flavivirga sp. nov.</title>
        <authorList>
            <person name="Sun X."/>
        </authorList>
    </citation>
    <scope>NUCLEOTIDE SEQUENCE [LARGE SCALE GENOMIC DNA]</scope>
    <source>
        <strain evidence="13 14">Y03</strain>
    </source>
</reference>
<evidence type="ECO:0000256" key="10">
    <source>
        <dbReference type="SAM" id="Phobius"/>
    </source>
</evidence>
<dbReference type="InterPro" id="IPR015943">
    <property type="entry name" value="WD40/YVTN_repeat-like_dom_sf"/>
</dbReference>
<organism evidence="13 14">
    <name type="scientific">Flavivirga algicola</name>
    <dbReference type="NCBI Taxonomy" id="2729136"/>
    <lineage>
        <taxon>Bacteria</taxon>
        <taxon>Pseudomonadati</taxon>
        <taxon>Bacteroidota</taxon>
        <taxon>Flavobacteriia</taxon>
        <taxon>Flavobacteriales</taxon>
        <taxon>Flavobacteriaceae</taxon>
        <taxon>Flavivirga</taxon>
    </lineage>
</organism>